<dbReference type="InterPro" id="IPR050266">
    <property type="entry name" value="AB_hydrolase_sf"/>
</dbReference>
<protein>
    <recommendedName>
        <fullName evidence="1">AB hydrolase-1 domain-containing protein</fullName>
    </recommendedName>
</protein>
<dbReference type="EMBL" id="CP014544">
    <property type="protein sequence ID" value="AMO68286.1"/>
    <property type="molecule type" value="Genomic_DNA"/>
</dbReference>
<dbReference type="Proteomes" id="UP000074119">
    <property type="component" value="Chromosome"/>
</dbReference>
<accession>A0A127M550</accession>
<proteinExistence type="predicted"/>
<dbReference type="GO" id="GO:0046464">
    <property type="term" value="P:acylglycerol catabolic process"/>
    <property type="evidence" value="ECO:0007669"/>
    <property type="project" value="TreeGrafter"/>
</dbReference>
<dbReference type="RefSeq" id="WP_008247783.1">
    <property type="nucleotide sequence ID" value="NZ_CP014544.1"/>
</dbReference>
<dbReference type="InterPro" id="IPR000073">
    <property type="entry name" value="AB_hydrolase_1"/>
</dbReference>
<organism evidence="2 3">
    <name type="scientific">Zhongshania aliphaticivorans</name>
    <dbReference type="NCBI Taxonomy" id="1470434"/>
    <lineage>
        <taxon>Bacteria</taxon>
        <taxon>Pseudomonadati</taxon>
        <taxon>Pseudomonadota</taxon>
        <taxon>Gammaproteobacteria</taxon>
        <taxon>Cellvibrionales</taxon>
        <taxon>Spongiibacteraceae</taxon>
        <taxon>Zhongshania</taxon>
    </lineage>
</organism>
<dbReference type="STRING" id="1470434.AZF00_08205"/>
<dbReference type="PRINTS" id="PR00412">
    <property type="entry name" value="EPOXHYDRLASE"/>
</dbReference>
<sequence length="313" mass="35047">MKKSILFAVLAVTASLGIWASVTYPRIGGDVLHLASSIETRIYGLHRAEVDISDSRMMTWQGGPQEAKETVVMIHGYSSEKTVWMRFASHFTDSYRVLILDLPGHGETAFDPALKYDTVSQARRVVEAMDTLNIERAHIIGNSMGGFIAAQLALHHADRVQSAVLIDAAGVVAPQESDMAKMLASGRNPFEIHNRDEFIEFYAMTMAQPPYLPKMILDYMADDYIVRRESLIRIFQDFHNSDYLDTRLAEIHVPVLILWGERDRLLHISSAPVWQSGIANAELITYPKLGHMPMLEAPSQSAEDVLAFLAKHP</sequence>
<name>A0A127M550_9GAMM</name>
<feature type="domain" description="AB hydrolase-1" evidence="1">
    <location>
        <begin position="70"/>
        <end position="298"/>
    </location>
</feature>
<evidence type="ECO:0000259" key="1">
    <source>
        <dbReference type="Pfam" id="PF00561"/>
    </source>
</evidence>
<dbReference type="InterPro" id="IPR029058">
    <property type="entry name" value="AB_hydrolase_fold"/>
</dbReference>
<dbReference type="KEGG" id="zal:AZF00_08205"/>
<gene>
    <name evidence="2" type="ORF">AZF00_08205</name>
</gene>
<dbReference type="PRINTS" id="PR00111">
    <property type="entry name" value="ABHYDROLASE"/>
</dbReference>
<reference evidence="2 3" key="1">
    <citation type="submission" date="2015-12" db="EMBL/GenBank/DDBJ databases">
        <authorList>
            <person name="Shamseldin A."/>
            <person name="Moawad H."/>
            <person name="Abd El-Rahim W.M."/>
            <person name="Sadowsky M.J."/>
        </authorList>
    </citation>
    <scope>NUCLEOTIDE SEQUENCE [LARGE SCALE GENOMIC DNA]</scope>
    <source>
        <strain evidence="2 3">SM2</strain>
    </source>
</reference>
<dbReference type="SUPFAM" id="SSF53474">
    <property type="entry name" value="alpha/beta-Hydrolases"/>
    <property type="match status" value="1"/>
</dbReference>
<dbReference type="GO" id="GO:0016020">
    <property type="term" value="C:membrane"/>
    <property type="evidence" value="ECO:0007669"/>
    <property type="project" value="TreeGrafter"/>
</dbReference>
<dbReference type="PANTHER" id="PTHR43798:SF5">
    <property type="entry name" value="MONOACYLGLYCEROL LIPASE ABHD6"/>
    <property type="match status" value="1"/>
</dbReference>
<dbReference type="PANTHER" id="PTHR43798">
    <property type="entry name" value="MONOACYLGLYCEROL LIPASE"/>
    <property type="match status" value="1"/>
</dbReference>
<dbReference type="GO" id="GO:0047372">
    <property type="term" value="F:monoacylglycerol lipase activity"/>
    <property type="evidence" value="ECO:0007669"/>
    <property type="project" value="TreeGrafter"/>
</dbReference>
<dbReference type="AlphaFoldDB" id="A0A127M550"/>
<dbReference type="Pfam" id="PF00561">
    <property type="entry name" value="Abhydrolase_1"/>
    <property type="match status" value="1"/>
</dbReference>
<evidence type="ECO:0000313" key="3">
    <source>
        <dbReference type="Proteomes" id="UP000074119"/>
    </source>
</evidence>
<evidence type="ECO:0000313" key="2">
    <source>
        <dbReference type="EMBL" id="AMO68286.1"/>
    </source>
</evidence>
<dbReference type="Gene3D" id="3.40.50.1820">
    <property type="entry name" value="alpha/beta hydrolase"/>
    <property type="match status" value="1"/>
</dbReference>
<dbReference type="InterPro" id="IPR000639">
    <property type="entry name" value="Epox_hydrolase-like"/>
</dbReference>